<name>A0A0W7TNE0_9FIRM</name>
<evidence type="ECO:0008006" key="3">
    <source>
        <dbReference type="Google" id="ProtNLM"/>
    </source>
</evidence>
<comment type="caution">
    <text evidence="1">The sequence shown here is derived from an EMBL/GenBank/DDBJ whole genome shotgun (WGS) entry which is preliminary data.</text>
</comment>
<accession>A0A0W7TNE0</accession>
<protein>
    <recommendedName>
        <fullName evidence="3">Phage transcriptional regulator, ArpU family</fullName>
    </recommendedName>
</protein>
<sequence length="102" mass="11604">MYDLPHGIVRACAGVVEALDVLPDRYKQAVARAEESVGQSFDKDAVAARRALIAAVKLSIINQKDWPYDFLEAHYGFAVSRRTFYKEKRKFCWALAKELNLI</sequence>
<evidence type="ECO:0000313" key="2">
    <source>
        <dbReference type="Proteomes" id="UP000053433"/>
    </source>
</evidence>
<organism evidence="1 2">
    <name type="scientific">Ruthenibacterium lactatiformans</name>
    <dbReference type="NCBI Taxonomy" id="1550024"/>
    <lineage>
        <taxon>Bacteria</taxon>
        <taxon>Bacillati</taxon>
        <taxon>Bacillota</taxon>
        <taxon>Clostridia</taxon>
        <taxon>Eubacteriales</taxon>
        <taxon>Oscillospiraceae</taxon>
        <taxon>Ruthenibacterium</taxon>
    </lineage>
</organism>
<dbReference type="Proteomes" id="UP000053433">
    <property type="component" value="Unassembled WGS sequence"/>
</dbReference>
<evidence type="ECO:0000313" key="1">
    <source>
        <dbReference type="EMBL" id="KUE75329.1"/>
    </source>
</evidence>
<gene>
    <name evidence="1" type="ORF">ASJ35_14105</name>
</gene>
<reference evidence="1 2" key="1">
    <citation type="submission" date="2015-10" db="EMBL/GenBank/DDBJ databases">
        <title>A novel member of the family Ruminococcaceae isolated from human faeces.</title>
        <authorList>
            <person name="Shkoporov A.N."/>
            <person name="Chaplin A.V."/>
            <person name="Motuzova O.V."/>
            <person name="Kafarskaia L.I."/>
            <person name="Efimov B.A."/>
        </authorList>
    </citation>
    <scope>NUCLEOTIDE SEQUENCE [LARGE SCALE GENOMIC DNA]</scope>
    <source>
        <strain evidence="1 2">668</strain>
    </source>
</reference>
<dbReference type="EMBL" id="LMUA01000023">
    <property type="protein sequence ID" value="KUE75329.1"/>
    <property type="molecule type" value="Genomic_DNA"/>
</dbReference>
<dbReference type="AlphaFoldDB" id="A0A0W7TNE0"/>
<proteinExistence type="predicted"/>
<dbReference type="RefSeq" id="WP_058723588.1">
    <property type="nucleotide sequence ID" value="NZ_CAUBPW010000069.1"/>
</dbReference>